<dbReference type="Proteomes" id="UP001362999">
    <property type="component" value="Unassembled WGS sequence"/>
</dbReference>
<gene>
    <name evidence="2" type="ORF">R3P38DRAFT_3285823</name>
</gene>
<evidence type="ECO:0000313" key="3">
    <source>
        <dbReference type="Proteomes" id="UP001362999"/>
    </source>
</evidence>
<name>A0AAW0A244_9AGAR</name>
<dbReference type="AlphaFoldDB" id="A0AAW0A244"/>
<comment type="caution">
    <text evidence="2">The sequence shown here is derived from an EMBL/GenBank/DDBJ whole genome shotgun (WGS) entry which is preliminary data.</text>
</comment>
<reference evidence="2 3" key="1">
    <citation type="journal article" date="2024" name="J Genomics">
        <title>Draft genome sequencing and assembly of Favolaschia claudopus CIRM-BRFM 2984 isolated from oak limbs.</title>
        <authorList>
            <person name="Navarro D."/>
            <person name="Drula E."/>
            <person name="Chaduli D."/>
            <person name="Cazenave R."/>
            <person name="Ahrendt S."/>
            <person name="Wang J."/>
            <person name="Lipzen A."/>
            <person name="Daum C."/>
            <person name="Barry K."/>
            <person name="Grigoriev I.V."/>
            <person name="Favel A."/>
            <person name="Rosso M.N."/>
            <person name="Martin F."/>
        </authorList>
    </citation>
    <scope>NUCLEOTIDE SEQUENCE [LARGE SCALE GENOMIC DNA]</scope>
    <source>
        <strain evidence="2 3">CIRM-BRFM 2984</strain>
    </source>
</reference>
<feature type="compositionally biased region" description="Polar residues" evidence="1">
    <location>
        <begin position="129"/>
        <end position="138"/>
    </location>
</feature>
<keyword evidence="3" id="KW-1185">Reference proteome</keyword>
<protein>
    <submittedName>
        <fullName evidence="2">Uncharacterized protein</fullName>
    </submittedName>
</protein>
<proteinExistence type="predicted"/>
<evidence type="ECO:0000256" key="1">
    <source>
        <dbReference type="SAM" id="MobiDB-lite"/>
    </source>
</evidence>
<sequence>MNVTKSVTTSLASAQYVPLDAAALPLKWPHTPTSSSTVGLQPFPPRNCLQQPHTDSADPLGQARALPPGSFLQRCKFLLFVSLFHRVLECGHFKWLDPELWAAERRKARGPGYGAPPDLSWTTRRALASRSTPRSRMQPTIPIPSPSHPQLYPPDVV</sequence>
<evidence type="ECO:0000313" key="2">
    <source>
        <dbReference type="EMBL" id="KAK6997454.1"/>
    </source>
</evidence>
<organism evidence="2 3">
    <name type="scientific">Favolaschia claudopus</name>
    <dbReference type="NCBI Taxonomy" id="2862362"/>
    <lineage>
        <taxon>Eukaryota</taxon>
        <taxon>Fungi</taxon>
        <taxon>Dikarya</taxon>
        <taxon>Basidiomycota</taxon>
        <taxon>Agaricomycotina</taxon>
        <taxon>Agaricomycetes</taxon>
        <taxon>Agaricomycetidae</taxon>
        <taxon>Agaricales</taxon>
        <taxon>Marasmiineae</taxon>
        <taxon>Mycenaceae</taxon>
        <taxon>Favolaschia</taxon>
    </lineage>
</organism>
<feature type="region of interest" description="Disordered" evidence="1">
    <location>
        <begin position="108"/>
        <end position="157"/>
    </location>
</feature>
<dbReference type="EMBL" id="JAWWNJ010000090">
    <property type="protein sequence ID" value="KAK6997454.1"/>
    <property type="molecule type" value="Genomic_DNA"/>
</dbReference>
<accession>A0AAW0A244</accession>